<organism evidence="2 3">
    <name type="scientific">Candidatus Desulfovibrio intestinipullorum</name>
    <dbReference type="NCBI Taxonomy" id="2838536"/>
    <lineage>
        <taxon>Bacteria</taxon>
        <taxon>Pseudomonadati</taxon>
        <taxon>Thermodesulfobacteriota</taxon>
        <taxon>Desulfovibrionia</taxon>
        <taxon>Desulfovibrionales</taxon>
        <taxon>Desulfovibrionaceae</taxon>
        <taxon>Desulfovibrio</taxon>
    </lineage>
</organism>
<gene>
    <name evidence="2" type="ORF">H9894_07260</name>
</gene>
<evidence type="ECO:0000313" key="3">
    <source>
        <dbReference type="Proteomes" id="UP000886752"/>
    </source>
</evidence>
<evidence type="ECO:0000313" key="2">
    <source>
        <dbReference type="EMBL" id="HIW00970.1"/>
    </source>
</evidence>
<dbReference type="InterPro" id="IPR018310">
    <property type="entry name" value="Put_endonuclease_Z1-dom"/>
</dbReference>
<reference evidence="2" key="2">
    <citation type="submission" date="2021-04" db="EMBL/GenBank/DDBJ databases">
        <authorList>
            <person name="Gilroy R."/>
        </authorList>
    </citation>
    <scope>NUCLEOTIDE SEQUENCE</scope>
    <source>
        <strain evidence="2">ChiHecec2B26-446</strain>
    </source>
</reference>
<dbReference type="Pfam" id="PF10593">
    <property type="entry name" value="Z1"/>
    <property type="match status" value="1"/>
</dbReference>
<accession>A0A9D1PWR3</accession>
<dbReference type="Proteomes" id="UP000886752">
    <property type="component" value="Unassembled WGS sequence"/>
</dbReference>
<dbReference type="EMBL" id="DXHV01000069">
    <property type="protein sequence ID" value="HIW00970.1"/>
    <property type="molecule type" value="Genomic_DNA"/>
</dbReference>
<proteinExistence type="predicted"/>
<evidence type="ECO:0000259" key="1">
    <source>
        <dbReference type="Pfam" id="PF10593"/>
    </source>
</evidence>
<name>A0A9D1PWR3_9BACT</name>
<protein>
    <submittedName>
        <fullName evidence="2">Z1 domain-containing protein</fullName>
    </submittedName>
</protein>
<feature type="domain" description="Putative endonuclease Z1" evidence="1">
    <location>
        <begin position="422"/>
        <end position="661"/>
    </location>
</feature>
<reference evidence="2" key="1">
    <citation type="journal article" date="2021" name="PeerJ">
        <title>Extensive microbial diversity within the chicken gut microbiome revealed by metagenomics and culture.</title>
        <authorList>
            <person name="Gilroy R."/>
            <person name="Ravi A."/>
            <person name="Getino M."/>
            <person name="Pursley I."/>
            <person name="Horton D.L."/>
            <person name="Alikhan N.F."/>
            <person name="Baker D."/>
            <person name="Gharbi K."/>
            <person name="Hall N."/>
            <person name="Watson M."/>
            <person name="Adriaenssens E.M."/>
            <person name="Foster-Nyarko E."/>
            <person name="Jarju S."/>
            <person name="Secka A."/>
            <person name="Antonio M."/>
            <person name="Oren A."/>
            <person name="Chaudhuri R.R."/>
            <person name="La Ragione R."/>
            <person name="Hildebrand F."/>
            <person name="Pallen M.J."/>
        </authorList>
    </citation>
    <scope>NUCLEOTIDE SEQUENCE</scope>
    <source>
        <strain evidence="2">ChiHecec2B26-446</strain>
    </source>
</reference>
<comment type="caution">
    <text evidence="2">The sequence shown here is derived from an EMBL/GenBank/DDBJ whole genome shotgun (WGS) entry which is preliminary data.</text>
</comment>
<sequence length="930" mass="105290">MTDTDLKVVNMVQLMLSDEQKEKVSIEQIEDCISRVLHMKPGWSEGLDREAVSSELIRRLSTWIAGDATIQDPERHREWLDAERRQNMRYWARYRQYMEYSLGMDLVDKLDKSTDYVLGQLEDPSRSGAWDRRGLVVGQVQSGKTSHYIGLICKAADAGYKMIIVLAGMHNSLRSQTQIRLDEGFLGFRSDIEEGVPEPVGVGKIDRDPLLRPNCATNRKNNGDFNTRVANHLGITPEQRPWLFVVKKNKTVLKRLLGWINSHVADASDTATNRKLVTQLPLLVIDDESDNASVDTGEQYFDDEGCPMPDYEPKAINSLIRKILHAFTRSAYVGYTATPFANIFIHEKGCTAKEGPDLFPEAFIVSLAAPSNHVGPELVFGSGDAKPLPLIRDVQGAESWLAPSHKKDAIPFYDGDDGLPPSLCDAILSFLIALAVRRCRGQGNRHSSMLIHVTRYTAVQKHIYEQVEEYLRRTRRRLLNKIDTDLINTRLHSLWNDKRDGFIAVNMELKERLGSEFDIKSLPPFDEMMNALLLEIQDVQIKIINGTAKDVLDYETHKEKGLKVIAIGGDKLSRGLTLEGLMVSYFLRASRMYDTLMQMGRWFGYRPGYLDLCRLYISGELAGWFRDIADATRELHDEFRLAVESGMTPRDYGLRIRSHSTMMVTSRVKMRNARTIDLSFNGQLVQTVALFKDVAHLQHNYDSLVSLVQSMGNPVPCEGRGFIWKAVDSEQITDFLASYQTHPRAYRTDTSSMAEFIRKMNRIGNLTSWHVALLGPVKAQGQHALGVSDVSIGLTQRSALPGVSDRYSIKTLISPRDEGLDLDAEEWEAALNLSRNMWQHGEGNARRTSEPTIPFGPAIRQIRGMGDEKRGIQGHPERGFMIVYLLDPEHADLKIEIPVVALALSFPRTERDEKITYQVNNIYWEQEYGS</sequence>
<dbReference type="AlphaFoldDB" id="A0A9D1PWR3"/>